<feature type="signal peptide" evidence="1">
    <location>
        <begin position="1"/>
        <end position="29"/>
    </location>
</feature>
<feature type="chain" id="PRO_5027051363" description="Peptidase M28 domain-containing protein" evidence="1">
    <location>
        <begin position="30"/>
        <end position="430"/>
    </location>
</feature>
<dbReference type="Gene3D" id="3.40.630.10">
    <property type="entry name" value="Zn peptidases"/>
    <property type="match status" value="1"/>
</dbReference>
<organism evidence="2">
    <name type="scientific">uncultured Chloroflexia bacterium</name>
    <dbReference type="NCBI Taxonomy" id="1672391"/>
    <lineage>
        <taxon>Bacteria</taxon>
        <taxon>Bacillati</taxon>
        <taxon>Chloroflexota</taxon>
        <taxon>Chloroflexia</taxon>
        <taxon>environmental samples</taxon>
    </lineage>
</organism>
<reference evidence="2" key="1">
    <citation type="submission" date="2020-02" db="EMBL/GenBank/DDBJ databases">
        <authorList>
            <person name="Meier V. D."/>
        </authorList>
    </citation>
    <scope>NUCLEOTIDE SEQUENCE</scope>
    <source>
        <strain evidence="2">AVDCRST_MAG93</strain>
    </source>
</reference>
<dbReference type="Gene3D" id="3.50.30.30">
    <property type="match status" value="1"/>
</dbReference>
<keyword evidence="1" id="KW-0732">Signal</keyword>
<name>A0A6J4JLQ8_9CHLR</name>
<proteinExistence type="predicted"/>
<gene>
    <name evidence="2" type="ORF">AVDCRST_MAG93-3241</name>
</gene>
<evidence type="ECO:0000256" key="1">
    <source>
        <dbReference type="SAM" id="SignalP"/>
    </source>
</evidence>
<accession>A0A6J4JLQ8</accession>
<evidence type="ECO:0008006" key="3">
    <source>
        <dbReference type="Google" id="ProtNLM"/>
    </source>
</evidence>
<sequence>MARTPVVDRRTLLVAGSAWLLVSGSPLQAAGTTGERLFADVNRYAGFGQHRTGTTADVATSRWIERRLASSGMKVELRPFDIRLFEPTKCRVELEGERIVETFPLWPPVVTPKGGLAARLAAAGQPGHLAVVRLPYAPNASLLTPGYAEPIAAAVAAGAAAVIGITEGPTGEIIALNAVPDRFDWSVPVALAAGKDGPSLVMGAERAQSATLRQEGRFRHGAAYNIVASRRGIGRTIVVSTPTSGWFSCAGERGAGVALFLALAHWAATTIHSPLVFLATSGHEIEGRGSEAVLDALPRPADIAGWLHLGANLAGADVTVRGERLHRHDRPFPQRGIRTSPSLLPMVARAFAGVQGYGSPQPVTRNSAVGDVAHYLDAGYEPIVGMVAAHPLHHTRLDLPQYATAPDLLAQLLTPLKRVLVAMAAQERPL</sequence>
<evidence type="ECO:0000313" key="2">
    <source>
        <dbReference type="EMBL" id="CAA9281755.1"/>
    </source>
</evidence>
<dbReference type="AlphaFoldDB" id="A0A6J4JLQ8"/>
<dbReference type="EMBL" id="CADCTR010001108">
    <property type="protein sequence ID" value="CAA9281755.1"/>
    <property type="molecule type" value="Genomic_DNA"/>
</dbReference>
<protein>
    <recommendedName>
        <fullName evidence="3">Peptidase M28 domain-containing protein</fullName>
    </recommendedName>
</protein>
<dbReference type="SUPFAM" id="SSF53187">
    <property type="entry name" value="Zn-dependent exopeptidases"/>
    <property type="match status" value="1"/>
</dbReference>